<proteinExistence type="inferred from homology"/>
<evidence type="ECO:0000256" key="2">
    <source>
        <dbReference type="ARBA" id="ARBA00005658"/>
    </source>
</evidence>
<protein>
    <submittedName>
        <fullName evidence="9">BCCT transporter</fullName>
    </submittedName>
</protein>
<dbReference type="OrthoDB" id="9775735at2"/>
<dbReference type="PANTHER" id="PTHR30047:SF7">
    <property type="entry name" value="HIGH-AFFINITY CHOLINE TRANSPORT PROTEIN"/>
    <property type="match status" value="1"/>
</dbReference>
<dbReference type="PANTHER" id="PTHR30047">
    <property type="entry name" value="HIGH-AFFINITY CHOLINE TRANSPORT PROTEIN-RELATED"/>
    <property type="match status" value="1"/>
</dbReference>
<feature type="transmembrane region" description="Helical" evidence="8">
    <location>
        <begin position="271"/>
        <end position="298"/>
    </location>
</feature>
<dbReference type="GO" id="GO:0022857">
    <property type="term" value="F:transmembrane transporter activity"/>
    <property type="evidence" value="ECO:0007669"/>
    <property type="project" value="InterPro"/>
</dbReference>
<comment type="similarity">
    <text evidence="2">Belongs to the BCCT transporter (TC 2.A.15) family.</text>
</comment>
<evidence type="ECO:0000256" key="5">
    <source>
        <dbReference type="ARBA" id="ARBA00022692"/>
    </source>
</evidence>
<feature type="transmembrane region" description="Helical" evidence="8">
    <location>
        <begin position="147"/>
        <end position="171"/>
    </location>
</feature>
<evidence type="ECO:0000256" key="1">
    <source>
        <dbReference type="ARBA" id="ARBA00004651"/>
    </source>
</evidence>
<feature type="transmembrane region" description="Helical" evidence="8">
    <location>
        <begin position="478"/>
        <end position="497"/>
    </location>
</feature>
<keyword evidence="10" id="KW-1185">Reference proteome</keyword>
<organism evidence="9 10">
    <name type="scientific">Acetohalobium arabaticum (strain ATCC 49924 / DSM 5501 / Z-7288)</name>
    <dbReference type="NCBI Taxonomy" id="574087"/>
    <lineage>
        <taxon>Bacteria</taxon>
        <taxon>Bacillati</taxon>
        <taxon>Bacillota</taxon>
        <taxon>Clostridia</taxon>
        <taxon>Halanaerobiales</taxon>
        <taxon>Halobacteroidaceae</taxon>
        <taxon>Acetohalobium</taxon>
    </lineage>
</organism>
<evidence type="ECO:0000256" key="4">
    <source>
        <dbReference type="ARBA" id="ARBA00022475"/>
    </source>
</evidence>
<feature type="transmembrane region" description="Helical" evidence="8">
    <location>
        <begin position="417"/>
        <end position="441"/>
    </location>
</feature>
<dbReference type="eggNOG" id="COG1292">
    <property type="taxonomic scope" value="Bacteria"/>
</dbReference>
<dbReference type="HOGENOM" id="CLU_010118_6_4_9"/>
<keyword evidence="4" id="KW-1003">Cell membrane</keyword>
<dbReference type="Pfam" id="PF02028">
    <property type="entry name" value="BCCT"/>
    <property type="match status" value="1"/>
</dbReference>
<dbReference type="Proteomes" id="UP000001661">
    <property type="component" value="Chromosome"/>
</dbReference>
<dbReference type="STRING" id="574087.Acear_0443"/>
<feature type="transmembrane region" description="Helical" evidence="8">
    <location>
        <begin position="17"/>
        <end position="36"/>
    </location>
</feature>
<dbReference type="InterPro" id="IPR000060">
    <property type="entry name" value="BCCT_transptr"/>
</dbReference>
<evidence type="ECO:0000313" key="9">
    <source>
        <dbReference type="EMBL" id="ADL11989.1"/>
    </source>
</evidence>
<evidence type="ECO:0000256" key="7">
    <source>
        <dbReference type="ARBA" id="ARBA00023136"/>
    </source>
</evidence>
<keyword evidence="6 8" id="KW-1133">Transmembrane helix</keyword>
<evidence type="ECO:0000256" key="6">
    <source>
        <dbReference type="ARBA" id="ARBA00022989"/>
    </source>
</evidence>
<sequence length="535" mass="58061">MADEVSVEEKSEINWRVFGLSGGFFVLFVIASIINLDAVSSVVDACFNWSISWFGAFWQVLVLLTFIIAVLLGISKYGSVRLGGDEPEINTFNWIAMIMCALLAGGGVFWSAAEPMYHFLDTPAFFSGSGVESATAAAVNPAFSYSFLHWGFLAWAILGTLGTIVLMDGVYRKELPLQPRSLLYPVVGENGVFGLLGDLADITSILAVAAGTIGPIGFLGLQLSYALEKVLGIPDVFMTQLGVILAFTAFYTITAILGLEDGIQKLSDFTARFTLLCGLVILIFGPGSFIINHFLSGYGTYLDNFFSISLFRGDANWLSWWTSFFWAWFIGYAPMMAIFVARISRGRTIREIILAVAVISPVVTNFWFSIVGGTGIFYELQNPGVISESLNSSGMAAALLDIIEMVPYIGPNILMAAILYLIVGFLATTGNSMAYTMSMVVTAEDVPPKWVRAFWSIAMGAVAAILMKIGGVNALQRFIVVTAVPVSVFMIPTLWAAPKTAAELYEKQNNTVTTSSVPKDSLDVELTEETEEVTN</sequence>
<feature type="transmembrane region" description="Helical" evidence="8">
    <location>
        <begin position="56"/>
        <end position="74"/>
    </location>
</feature>
<keyword evidence="7 8" id="KW-0472">Membrane</keyword>
<feature type="transmembrane region" description="Helical" evidence="8">
    <location>
        <begin position="318"/>
        <end position="340"/>
    </location>
</feature>
<dbReference type="KEGG" id="aar:Acear_0443"/>
<name>D9QUT0_ACEAZ</name>
<keyword evidence="5 8" id="KW-0812">Transmembrane</keyword>
<feature type="transmembrane region" description="Helical" evidence="8">
    <location>
        <begin position="94"/>
        <end position="113"/>
    </location>
</feature>
<feature type="transmembrane region" description="Helical" evidence="8">
    <location>
        <begin position="352"/>
        <end position="378"/>
    </location>
</feature>
<evidence type="ECO:0000313" key="10">
    <source>
        <dbReference type="Proteomes" id="UP000001661"/>
    </source>
</evidence>
<dbReference type="RefSeq" id="WP_013277435.1">
    <property type="nucleotide sequence ID" value="NC_014378.1"/>
</dbReference>
<accession>D9QUT0</accession>
<evidence type="ECO:0000256" key="8">
    <source>
        <dbReference type="SAM" id="Phobius"/>
    </source>
</evidence>
<feature type="transmembrane region" description="Helical" evidence="8">
    <location>
        <begin position="205"/>
        <end position="225"/>
    </location>
</feature>
<reference evidence="9 10" key="1">
    <citation type="journal article" date="2010" name="Stand. Genomic Sci.">
        <title>Complete genome sequence of Acetohalobium arabaticum type strain (Z-7288).</title>
        <authorList>
            <person name="Sikorski J."/>
            <person name="Lapidus A."/>
            <person name="Chertkov O."/>
            <person name="Lucas S."/>
            <person name="Copeland A."/>
            <person name="Glavina Del Rio T."/>
            <person name="Nolan M."/>
            <person name="Tice H."/>
            <person name="Cheng J.F."/>
            <person name="Han C."/>
            <person name="Brambilla E."/>
            <person name="Pitluck S."/>
            <person name="Liolios K."/>
            <person name="Ivanova N."/>
            <person name="Mavromatis K."/>
            <person name="Mikhailova N."/>
            <person name="Pati A."/>
            <person name="Bruce D."/>
            <person name="Detter C."/>
            <person name="Tapia R."/>
            <person name="Goodwin L."/>
            <person name="Chen A."/>
            <person name="Palaniappan K."/>
            <person name="Land M."/>
            <person name="Hauser L."/>
            <person name="Chang Y.J."/>
            <person name="Jeffries C.D."/>
            <person name="Rohde M."/>
            <person name="Goker M."/>
            <person name="Spring S."/>
            <person name="Woyke T."/>
            <person name="Bristow J."/>
            <person name="Eisen J.A."/>
            <person name="Markowitz V."/>
            <person name="Hugenholtz P."/>
            <person name="Kyrpides N.C."/>
            <person name="Klenk H.P."/>
        </authorList>
    </citation>
    <scope>NUCLEOTIDE SEQUENCE [LARGE SCALE GENOMIC DNA]</scope>
    <source>
        <strain evidence="10">ATCC 49924 / DSM 5501 / Z-7288</strain>
    </source>
</reference>
<evidence type="ECO:0000256" key="3">
    <source>
        <dbReference type="ARBA" id="ARBA00022448"/>
    </source>
</evidence>
<keyword evidence="3" id="KW-0813">Transport</keyword>
<gene>
    <name evidence="9" type="ordered locus">Acear_0443</name>
</gene>
<dbReference type="AlphaFoldDB" id="D9QUT0"/>
<dbReference type="GO" id="GO:0005886">
    <property type="term" value="C:plasma membrane"/>
    <property type="evidence" value="ECO:0007669"/>
    <property type="project" value="UniProtKB-SubCell"/>
</dbReference>
<comment type="subcellular location">
    <subcellularLocation>
        <location evidence="1">Cell membrane</location>
        <topology evidence="1">Multi-pass membrane protein</topology>
    </subcellularLocation>
</comment>
<dbReference type="EMBL" id="CP002105">
    <property type="protein sequence ID" value="ADL11989.1"/>
    <property type="molecule type" value="Genomic_DNA"/>
</dbReference>
<feature type="transmembrane region" description="Helical" evidence="8">
    <location>
        <begin position="453"/>
        <end position="471"/>
    </location>
</feature>
<feature type="transmembrane region" description="Helical" evidence="8">
    <location>
        <begin position="237"/>
        <end position="259"/>
    </location>
</feature>